<dbReference type="EMBL" id="JH719942">
    <property type="protein sequence ID" value="EJF51913.1"/>
    <property type="molecule type" value="Genomic_DNA"/>
</dbReference>
<protein>
    <submittedName>
        <fullName evidence="1">Uncharacterized protein</fullName>
    </submittedName>
</protein>
<name>J1I0W8_9BACT</name>
<organism evidence="1 2">
    <name type="scientific">Saprospira grandis DSM 2844</name>
    <dbReference type="NCBI Taxonomy" id="694433"/>
    <lineage>
        <taxon>Bacteria</taxon>
        <taxon>Pseudomonadati</taxon>
        <taxon>Bacteroidota</taxon>
        <taxon>Saprospiria</taxon>
        <taxon>Saprospirales</taxon>
        <taxon>Saprospiraceae</taxon>
        <taxon>Saprospira</taxon>
    </lineage>
</organism>
<dbReference type="AlphaFoldDB" id="J1I0W8"/>
<proteinExistence type="predicted"/>
<dbReference type="Proteomes" id="UP000005113">
    <property type="component" value="Unassembled WGS sequence"/>
</dbReference>
<evidence type="ECO:0000313" key="2">
    <source>
        <dbReference type="Proteomes" id="UP000005113"/>
    </source>
</evidence>
<evidence type="ECO:0000313" key="1">
    <source>
        <dbReference type="EMBL" id="EJF51913.1"/>
    </source>
</evidence>
<reference evidence="2" key="1">
    <citation type="journal article" date="2012" name="Stand. Genomic Sci.">
        <title>Permanent draft genome sequence of the gliding predator Saprospira grandis strain Sa g1 (= HR1).</title>
        <authorList>
            <person name="Mavromatis K."/>
            <person name="Chertkov O."/>
            <person name="Lapidus A."/>
            <person name="Nolan M."/>
            <person name="Lucas S."/>
            <person name="Tice H."/>
            <person name="Del Rio T.G."/>
            <person name="Cheng J.F."/>
            <person name="Han C."/>
            <person name="Tapia R."/>
            <person name="Bruce D."/>
            <person name="Goodwin L.A."/>
            <person name="Pitluck S."/>
            <person name="Huntemann M."/>
            <person name="Liolios K."/>
            <person name="Pagani I."/>
            <person name="Ivanova N."/>
            <person name="Mikhailova N."/>
            <person name="Pati A."/>
            <person name="Chen A."/>
            <person name="Palaniappan K."/>
            <person name="Land M."/>
            <person name="Brambilla E.M."/>
            <person name="Rohde M."/>
            <person name="Spring S."/>
            <person name="Goker M."/>
            <person name="Detter J.C."/>
            <person name="Bristow J."/>
            <person name="Eisen J.A."/>
            <person name="Markowitz V."/>
            <person name="Hugenholtz P."/>
            <person name="Kyrpides N.C."/>
            <person name="Klenk H.P."/>
            <person name="Woyke T."/>
        </authorList>
    </citation>
    <scope>NUCLEOTIDE SEQUENCE [LARGE SCALE GENOMIC DNA]</scope>
    <source>
        <strain evidence="2">DSM 2844</strain>
    </source>
</reference>
<gene>
    <name evidence="1" type="ORF">SapgrDRAFT_0154</name>
</gene>
<accession>J1I0W8</accession>
<sequence>MTEDWVYVLLSVVKGYNLKLFTNEEKAMDWLKQL</sequence>
<dbReference type="HOGENOM" id="CLU_3375923_0_0_10"/>